<dbReference type="STRING" id="1515746.HR45_01420"/>
<dbReference type="InterPro" id="IPR009057">
    <property type="entry name" value="Homeodomain-like_sf"/>
</dbReference>
<sequence>MAKRSKLETEKTIVQIETAALQQILSIGYESMSYSTLAEATGISRTGISHHFPRKVDFLLVLNQRIGQIFVDALDFSGTSALELSWQEAMASPKLRAILRLFFNFCARPGTEISEFSAVAMAKKSAVQALGAEGSALVSQLLGQSALALLAENNLAA</sequence>
<dbReference type="OrthoDB" id="5816932at2"/>
<dbReference type="eggNOG" id="COG1309">
    <property type="taxonomic scope" value="Bacteria"/>
</dbReference>
<dbReference type="GO" id="GO:0003677">
    <property type="term" value="F:DNA binding"/>
    <property type="evidence" value="ECO:0007669"/>
    <property type="project" value="UniProtKB-KW"/>
</dbReference>
<keyword evidence="1" id="KW-0238">DNA-binding</keyword>
<dbReference type="AlphaFoldDB" id="A0A094JGK4"/>
<gene>
    <name evidence="3" type="ORF">HR45_01420</name>
</gene>
<evidence type="ECO:0000313" key="3">
    <source>
        <dbReference type="EMBL" id="KFZ39085.1"/>
    </source>
</evidence>
<proteinExistence type="predicted"/>
<dbReference type="EMBL" id="JPEO01000001">
    <property type="protein sequence ID" value="KFZ39085.1"/>
    <property type="molecule type" value="Genomic_DNA"/>
</dbReference>
<dbReference type="Gene3D" id="1.10.357.10">
    <property type="entry name" value="Tetracycline Repressor, domain 2"/>
    <property type="match status" value="1"/>
</dbReference>
<organism evidence="3 4">
    <name type="scientific">Shewanella mangrovi</name>
    <dbReference type="NCBI Taxonomy" id="1515746"/>
    <lineage>
        <taxon>Bacteria</taxon>
        <taxon>Pseudomonadati</taxon>
        <taxon>Pseudomonadota</taxon>
        <taxon>Gammaproteobacteria</taxon>
        <taxon>Alteromonadales</taxon>
        <taxon>Shewanellaceae</taxon>
        <taxon>Shewanella</taxon>
    </lineage>
</organism>
<name>A0A094JGK4_9GAMM</name>
<keyword evidence="4" id="KW-1185">Reference proteome</keyword>
<dbReference type="Pfam" id="PF18285">
    <property type="entry name" value="LuxT_C"/>
    <property type="match status" value="1"/>
</dbReference>
<dbReference type="SUPFAM" id="SSF46689">
    <property type="entry name" value="Homeodomain-like"/>
    <property type="match status" value="1"/>
</dbReference>
<evidence type="ECO:0000259" key="2">
    <source>
        <dbReference type="Pfam" id="PF00440"/>
    </source>
</evidence>
<evidence type="ECO:0000313" key="4">
    <source>
        <dbReference type="Proteomes" id="UP000029264"/>
    </source>
</evidence>
<dbReference type="RefSeq" id="WP_037438945.1">
    <property type="nucleotide sequence ID" value="NZ_JPEO01000001.1"/>
</dbReference>
<evidence type="ECO:0000256" key="1">
    <source>
        <dbReference type="ARBA" id="ARBA00023125"/>
    </source>
</evidence>
<dbReference type="InterPro" id="IPR001647">
    <property type="entry name" value="HTH_TetR"/>
</dbReference>
<dbReference type="Pfam" id="PF00440">
    <property type="entry name" value="TetR_N"/>
    <property type="match status" value="1"/>
</dbReference>
<accession>A0A094JGK4</accession>
<dbReference type="Proteomes" id="UP000029264">
    <property type="component" value="Unassembled WGS sequence"/>
</dbReference>
<comment type="caution">
    <text evidence="3">The sequence shown here is derived from an EMBL/GenBank/DDBJ whole genome shotgun (WGS) entry which is preliminary data.</text>
</comment>
<protein>
    <submittedName>
        <fullName evidence="3">TetR family transcriptional regulator</fullName>
    </submittedName>
</protein>
<reference evidence="3 4" key="1">
    <citation type="submission" date="2014-06" db="EMBL/GenBank/DDBJ databases">
        <title>Shewanella sp. YQH10.</title>
        <authorList>
            <person name="Liu Y."/>
            <person name="Zeng R."/>
        </authorList>
    </citation>
    <scope>NUCLEOTIDE SEQUENCE [LARGE SCALE GENOMIC DNA]</scope>
    <source>
        <strain evidence="3 4">YQH10</strain>
    </source>
</reference>
<feature type="domain" description="HTH tetR-type" evidence="2">
    <location>
        <begin position="18"/>
        <end position="60"/>
    </location>
</feature>